<gene>
    <name evidence="1" type="ORF">E1B28_005286</name>
</gene>
<evidence type="ECO:0000313" key="1">
    <source>
        <dbReference type="EMBL" id="KAG7097977.1"/>
    </source>
</evidence>
<dbReference type="Gene3D" id="3.40.50.300">
    <property type="entry name" value="P-loop containing nucleotide triphosphate hydrolases"/>
    <property type="match status" value="1"/>
</dbReference>
<dbReference type="AlphaFoldDB" id="A0A9P8ADU9"/>
<dbReference type="SUPFAM" id="SSF52540">
    <property type="entry name" value="P-loop containing nucleoside triphosphate hydrolases"/>
    <property type="match status" value="1"/>
</dbReference>
<dbReference type="InterPro" id="IPR027417">
    <property type="entry name" value="P-loop_NTPase"/>
</dbReference>
<dbReference type="InterPro" id="IPR053226">
    <property type="entry name" value="Pyrrolopyrazine_biosynth_F"/>
</dbReference>
<keyword evidence="2" id="KW-1185">Reference proteome</keyword>
<dbReference type="GeneID" id="66074362"/>
<dbReference type="PANTHER" id="PTHR48419">
    <property type="entry name" value="SULFOTRANSFERASE DOMAIN-CONTAINING PROTEIN"/>
    <property type="match status" value="1"/>
</dbReference>
<dbReference type="PANTHER" id="PTHR48419:SF1">
    <property type="entry name" value="SULFOTRANSFERASE DOMAIN-CONTAINING PROTEIN"/>
    <property type="match status" value="1"/>
</dbReference>
<protein>
    <submittedName>
        <fullName evidence="1">Uncharacterized protein</fullName>
    </submittedName>
</protein>
<dbReference type="RefSeq" id="XP_043014447.1">
    <property type="nucleotide sequence ID" value="XM_043149839.1"/>
</dbReference>
<dbReference type="EMBL" id="CM032182">
    <property type="protein sequence ID" value="KAG7097977.1"/>
    <property type="molecule type" value="Genomic_DNA"/>
</dbReference>
<comment type="caution">
    <text evidence="1">The sequence shown here is derived from an EMBL/GenBank/DDBJ whole genome shotgun (WGS) entry which is preliminary data.</text>
</comment>
<accession>A0A9P8ADU9</accession>
<reference evidence="1" key="1">
    <citation type="journal article" date="2021" name="Genome Biol. Evol.">
        <title>The assembled and annotated genome of the fairy-ring fungus Marasmius oreades.</title>
        <authorList>
            <person name="Hiltunen M."/>
            <person name="Ament-Velasquez S.L."/>
            <person name="Johannesson H."/>
        </authorList>
    </citation>
    <scope>NUCLEOTIDE SEQUENCE</scope>
    <source>
        <strain evidence="1">03SP1</strain>
    </source>
</reference>
<dbReference type="OrthoDB" id="3650366at2759"/>
<name>A0A9P8ADU9_9AGAR</name>
<organism evidence="1 2">
    <name type="scientific">Marasmius oreades</name>
    <name type="common">fairy-ring Marasmius</name>
    <dbReference type="NCBI Taxonomy" id="181124"/>
    <lineage>
        <taxon>Eukaryota</taxon>
        <taxon>Fungi</taxon>
        <taxon>Dikarya</taxon>
        <taxon>Basidiomycota</taxon>
        <taxon>Agaricomycotina</taxon>
        <taxon>Agaricomycetes</taxon>
        <taxon>Agaricomycetidae</taxon>
        <taxon>Agaricales</taxon>
        <taxon>Marasmiineae</taxon>
        <taxon>Marasmiaceae</taxon>
        <taxon>Marasmius</taxon>
    </lineage>
</organism>
<dbReference type="KEGG" id="more:E1B28_005286"/>
<sequence>MSVPTQLRLWICSHPRTCSNLLFRLLEGTEVIEQKRYGFLDAFYSGPERQTAKPVKSCSVMDIDMEKRARKTYQNAIEEFSEWVSETEVKGKIPVFKEHGFLFIPAETVNANIEFWEPRRRFGTPKPPKIIQSITTPILWPTNLLSTFAVIITIRHPAKILRSYVSINESLGEPTLEDADLPMIASMKWQRMVYDEVFRLQVNNCHGSPAPPIVVDGDCLVLEPRRIMEEIYNRLGLDASQISLEWNPIRDVKWPNDRVRIGMEKVFGSTGVIPNPDTSKLVDIVVEKVEWTRKWGAQIAGEMVRLVEESLDDYEYLLKKSI</sequence>
<proteinExistence type="predicted"/>
<dbReference type="Proteomes" id="UP001049176">
    <property type="component" value="Chromosome 2"/>
</dbReference>
<evidence type="ECO:0000313" key="2">
    <source>
        <dbReference type="Proteomes" id="UP001049176"/>
    </source>
</evidence>